<feature type="transmembrane region" description="Helical" evidence="1">
    <location>
        <begin position="74"/>
        <end position="94"/>
    </location>
</feature>
<accession>A0ABS4KB53</accession>
<name>A0ABS4KB53_9FIRM</name>
<keyword evidence="1" id="KW-0472">Membrane</keyword>
<keyword evidence="1" id="KW-0812">Transmembrane</keyword>
<gene>
    <name evidence="2" type="ORF">J2Z71_000085</name>
</gene>
<evidence type="ECO:0000256" key="1">
    <source>
        <dbReference type="SAM" id="Phobius"/>
    </source>
</evidence>
<keyword evidence="1" id="KW-1133">Transmembrane helix</keyword>
<dbReference type="EMBL" id="JAGGLJ010000001">
    <property type="protein sequence ID" value="MBP2024570.1"/>
    <property type="molecule type" value="Genomic_DNA"/>
</dbReference>
<dbReference type="RefSeq" id="WP_210059874.1">
    <property type="nucleotide sequence ID" value="NZ_JAGGLJ010000001.1"/>
</dbReference>
<dbReference type="Proteomes" id="UP001519306">
    <property type="component" value="Unassembled WGS sequence"/>
</dbReference>
<protein>
    <submittedName>
        <fullName evidence="2">Uncharacterized protein</fullName>
    </submittedName>
</protein>
<sequence>MNKENIKVGIVVLISCGIPAVVQRAFGPSPYMLSPGMLYVLWAVINFLFITTVSELSSQYTKVFKLKKLKMQKMTFFVNLIVYYSFLIFINLYFTQQIFIRDNQTLNRFTSVYILIVILIAYLLNLNSGQFPEENETDSTKIYNMREKGPFKFGKEKFATLIGEYEDGFVMGVHSFKYEDIKNIYNDKKQDSLVIKGKDEEGNFRISVAAEKSKKELKDILLKANKENKLVNGQVNL</sequence>
<reference evidence="2 3" key="1">
    <citation type="submission" date="2021-03" db="EMBL/GenBank/DDBJ databases">
        <title>Genomic Encyclopedia of Type Strains, Phase IV (KMG-IV): sequencing the most valuable type-strain genomes for metagenomic binning, comparative biology and taxonomic classification.</title>
        <authorList>
            <person name="Goeker M."/>
        </authorList>
    </citation>
    <scope>NUCLEOTIDE SEQUENCE [LARGE SCALE GENOMIC DNA]</scope>
    <source>
        <strain evidence="2 3">DSM 27563</strain>
    </source>
</reference>
<feature type="transmembrane region" description="Helical" evidence="1">
    <location>
        <begin position="34"/>
        <end position="53"/>
    </location>
</feature>
<feature type="transmembrane region" description="Helical" evidence="1">
    <location>
        <begin position="106"/>
        <end position="124"/>
    </location>
</feature>
<organism evidence="2 3">
    <name type="scientific">Peptoniphilus stercorisuis</name>
    <dbReference type="NCBI Taxonomy" id="1436965"/>
    <lineage>
        <taxon>Bacteria</taxon>
        <taxon>Bacillati</taxon>
        <taxon>Bacillota</taxon>
        <taxon>Tissierellia</taxon>
        <taxon>Tissierellales</taxon>
        <taxon>Peptoniphilaceae</taxon>
        <taxon>Peptoniphilus</taxon>
    </lineage>
</organism>
<evidence type="ECO:0000313" key="2">
    <source>
        <dbReference type="EMBL" id="MBP2024570.1"/>
    </source>
</evidence>
<evidence type="ECO:0000313" key="3">
    <source>
        <dbReference type="Proteomes" id="UP001519306"/>
    </source>
</evidence>
<keyword evidence="3" id="KW-1185">Reference proteome</keyword>
<proteinExistence type="predicted"/>
<comment type="caution">
    <text evidence="2">The sequence shown here is derived from an EMBL/GenBank/DDBJ whole genome shotgun (WGS) entry which is preliminary data.</text>
</comment>